<reference evidence="2" key="1">
    <citation type="submission" date="2010-08" db="EMBL/GenBank/DDBJ databases">
        <authorList>
            <consortium name="Caenorhabditis japonica Sequencing Consortium"/>
            <person name="Wilson R.K."/>
        </authorList>
    </citation>
    <scope>NUCLEOTIDE SEQUENCE [LARGE SCALE GENOMIC DNA]</scope>
    <source>
        <strain evidence="2">DF5081</strain>
    </source>
</reference>
<protein>
    <submittedName>
        <fullName evidence="1">Uncharacterized protein</fullName>
    </submittedName>
</protein>
<dbReference type="EnsemblMetazoa" id="CJA43053.1">
    <property type="protein sequence ID" value="CJA43053.1"/>
    <property type="gene ID" value="WBGene00218901"/>
</dbReference>
<name>A0A8R1J231_CAEJA</name>
<keyword evidence="2" id="KW-1185">Reference proteome</keyword>
<accession>A0A8R1J231</accession>
<proteinExistence type="predicted"/>
<dbReference type="Proteomes" id="UP000005237">
    <property type="component" value="Unassembled WGS sequence"/>
</dbReference>
<organism evidence="1 2">
    <name type="scientific">Caenorhabditis japonica</name>
    <dbReference type="NCBI Taxonomy" id="281687"/>
    <lineage>
        <taxon>Eukaryota</taxon>
        <taxon>Metazoa</taxon>
        <taxon>Ecdysozoa</taxon>
        <taxon>Nematoda</taxon>
        <taxon>Chromadorea</taxon>
        <taxon>Rhabditida</taxon>
        <taxon>Rhabditina</taxon>
        <taxon>Rhabditomorpha</taxon>
        <taxon>Rhabditoidea</taxon>
        <taxon>Rhabditidae</taxon>
        <taxon>Peloderinae</taxon>
        <taxon>Caenorhabditis</taxon>
    </lineage>
</organism>
<evidence type="ECO:0000313" key="1">
    <source>
        <dbReference type="EnsemblMetazoa" id="CJA43053.1"/>
    </source>
</evidence>
<dbReference type="AlphaFoldDB" id="A0A8R1J231"/>
<reference evidence="1" key="2">
    <citation type="submission" date="2022-06" db="UniProtKB">
        <authorList>
            <consortium name="EnsemblMetazoa"/>
        </authorList>
    </citation>
    <scope>IDENTIFICATION</scope>
    <source>
        <strain evidence="1">DF5081</strain>
    </source>
</reference>
<sequence length="34" mass="3709">MATDSLQMLCKLHESSTGITQTVWGAEVIVAPQY</sequence>
<evidence type="ECO:0000313" key="2">
    <source>
        <dbReference type="Proteomes" id="UP000005237"/>
    </source>
</evidence>